<sequence length="196" mass="22229">MQFCHSVRDEIERWHRLEPDEIPAAPIDKAAEIPMKTENTVLLHKGPVVFGNMENTARCNLLNWDAKEYPIWYEPGAPRNIPIKFNDVIVPALIILPHAKNMPSDHELKHDDVIHLHRAPSSSLYQLLDVLSYPHPEHEKVETRLHSPYYPGRQDPGNQSKRVFVFIGDSGALSIVATGIASRAKQCSFSIPTRTD</sequence>
<keyword evidence="2" id="KW-1185">Reference proteome</keyword>
<dbReference type="EMBL" id="RBNJ01007930">
    <property type="protein sequence ID" value="RUS27705.1"/>
    <property type="molecule type" value="Genomic_DNA"/>
</dbReference>
<organism evidence="1 2">
    <name type="scientific">Jimgerdemannia flammicorona</name>
    <dbReference type="NCBI Taxonomy" id="994334"/>
    <lineage>
        <taxon>Eukaryota</taxon>
        <taxon>Fungi</taxon>
        <taxon>Fungi incertae sedis</taxon>
        <taxon>Mucoromycota</taxon>
        <taxon>Mucoromycotina</taxon>
        <taxon>Endogonomycetes</taxon>
        <taxon>Endogonales</taxon>
        <taxon>Endogonaceae</taxon>
        <taxon>Jimgerdemannia</taxon>
    </lineage>
</organism>
<evidence type="ECO:0000313" key="2">
    <source>
        <dbReference type="Proteomes" id="UP000274822"/>
    </source>
</evidence>
<comment type="caution">
    <text evidence="1">The sequence shown here is derived from an EMBL/GenBank/DDBJ whole genome shotgun (WGS) entry which is preliminary data.</text>
</comment>
<gene>
    <name evidence="1" type="ORF">BC938DRAFT_482854</name>
</gene>
<dbReference type="AlphaFoldDB" id="A0A433QD31"/>
<name>A0A433QD31_9FUNG</name>
<accession>A0A433QD31</accession>
<evidence type="ECO:0000313" key="1">
    <source>
        <dbReference type="EMBL" id="RUS27705.1"/>
    </source>
</evidence>
<dbReference type="Proteomes" id="UP000274822">
    <property type="component" value="Unassembled WGS sequence"/>
</dbReference>
<proteinExistence type="predicted"/>
<reference evidence="1 2" key="1">
    <citation type="journal article" date="2018" name="New Phytol.">
        <title>Phylogenomics of Endogonaceae and evolution of mycorrhizas within Mucoromycota.</title>
        <authorList>
            <person name="Chang Y."/>
            <person name="Desiro A."/>
            <person name="Na H."/>
            <person name="Sandor L."/>
            <person name="Lipzen A."/>
            <person name="Clum A."/>
            <person name="Barry K."/>
            <person name="Grigoriev I.V."/>
            <person name="Martin F.M."/>
            <person name="Stajich J.E."/>
            <person name="Smith M.E."/>
            <person name="Bonito G."/>
            <person name="Spatafora J.W."/>
        </authorList>
    </citation>
    <scope>NUCLEOTIDE SEQUENCE [LARGE SCALE GENOMIC DNA]</scope>
    <source>
        <strain evidence="1 2">AD002</strain>
    </source>
</reference>
<protein>
    <submittedName>
        <fullName evidence="1">Uncharacterized protein</fullName>
    </submittedName>
</protein>